<gene>
    <name evidence="1" type="ORF">BPOR_0374g00140</name>
</gene>
<dbReference type="STRING" id="87229.A0A4Z1KJK4"/>
<keyword evidence="2" id="KW-1185">Reference proteome</keyword>
<proteinExistence type="predicted"/>
<protein>
    <submittedName>
        <fullName evidence="1">Uncharacterized protein</fullName>
    </submittedName>
</protein>
<organism evidence="1 2">
    <name type="scientific">Botrytis porri</name>
    <dbReference type="NCBI Taxonomy" id="87229"/>
    <lineage>
        <taxon>Eukaryota</taxon>
        <taxon>Fungi</taxon>
        <taxon>Dikarya</taxon>
        <taxon>Ascomycota</taxon>
        <taxon>Pezizomycotina</taxon>
        <taxon>Leotiomycetes</taxon>
        <taxon>Helotiales</taxon>
        <taxon>Sclerotiniaceae</taxon>
        <taxon>Botrytis</taxon>
    </lineage>
</organism>
<sequence>MDLSHRSPHLSDSINKMYSTFRIPRLHSIPRIHTESLVVFLAFRKSFLTLSDCDRARYGKKSTRDAFLNSFAPLYIEQHLHGISFKRMCDLVQDIWNAKHFLPGSDLNKLLDGASFERQQDAAFRRLINVPLIGEALETNTWISNHQLNYKPRLTPSCRIRKLLSTRPHLLPREQPAGLNFDQGYEIEEQPVSGPFKPFLGPYEGDYECSTALPFTLQHPILTAIQDLIEESLYSFACQYFQPYLALNFKTCPKSIELSTWKTHLHMNAPNIRFNLTSGYVLEDLHFFLDRLNTVRDLVMHRKDAVPIEAINSMCADSICLARALGDPRAVLLGLIQERVLMISETLLRVQTLPQHTAFLGLENDLNMKSNLQFFVKAISASRILLSSSEAWTLYSERYQEIVNMLRHLVYYNEEKRRPAPPARFYYGY</sequence>
<comment type="caution">
    <text evidence="1">The sequence shown here is derived from an EMBL/GenBank/DDBJ whole genome shotgun (WGS) entry which is preliminary data.</text>
</comment>
<dbReference type="Proteomes" id="UP000297280">
    <property type="component" value="Unassembled WGS sequence"/>
</dbReference>
<accession>A0A4Z1KJK4</accession>
<name>A0A4Z1KJK4_9HELO</name>
<dbReference type="OrthoDB" id="5324651at2759"/>
<dbReference type="AlphaFoldDB" id="A0A4Z1KJK4"/>
<reference evidence="1 2" key="1">
    <citation type="submission" date="2017-12" db="EMBL/GenBank/DDBJ databases">
        <title>Comparative genomics of Botrytis spp.</title>
        <authorList>
            <person name="Valero-Jimenez C.A."/>
            <person name="Tapia P."/>
            <person name="Veloso J."/>
            <person name="Silva-Moreno E."/>
            <person name="Staats M."/>
            <person name="Valdes J.H."/>
            <person name="Van Kan J.A.L."/>
        </authorList>
    </citation>
    <scope>NUCLEOTIDE SEQUENCE [LARGE SCALE GENOMIC DNA]</scope>
    <source>
        <strain evidence="1 2">MUCL3349</strain>
    </source>
</reference>
<dbReference type="EMBL" id="PQXO01000373">
    <property type="protein sequence ID" value="TGO85680.1"/>
    <property type="molecule type" value="Genomic_DNA"/>
</dbReference>
<evidence type="ECO:0000313" key="1">
    <source>
        <dbReference type="EMBL" id="TGO85680.1"/>
    </source>
</evidence>
<evidence type="ECO:0000313" key="2">
    <source>
        <dbReference type="Proteomes" id="UP000297280"/>
    </source>
</evidence>